<protein>
    <submittedName>
        <fullName evidence="1">Uncharacterized protein</fullName>
    </submittedName>
</protein>
<accession>A0A9W8MPN3</accession>
<reference evidence="1" key="1">
    <citation type="submission" date="2022-07" db="EMBL/GenBank/DDBJ databases">
        <title>Genome Sequence of Agrocybe chaxingu.</title>
        <authorList>
            <person name="Buettner E."/>
        </authorList>
    </citation>
    <scope>NUCLEOTIDE SEQUENCE</scope>
    <source>
        <strain evidence="1">MP-N11</strain>
    </source>
</reference>
<dbReference type="EMBL" id="JANKHO010002341">
    <property type="protein sequence ID" value="KAJ3493022.1"/>
    <property type="molecule type" value="Genomic_DNA"/>
</dbReference>
<comment type="caution">
    <text evidence="1">The sequence shown here is derived from an EMBL/GenBank/DDBJ whole genome shotgun (WGS) entry which is preliminary data.</text>
</comment>
<dbReference type="AlphaFoldDB" id="A0A9W8MPN3"/>
<evidence type="ECO:0000313" key="1">
    <source>
        <dbReference type="EMBL" id="KAJ3493022.1"/>
    </source>
</evidence>
<evidence type="ECO:0000313" key="2">
    <source>
        <dbReference type="Proteomes" id="UP001148786"/>
    </source>
</evidence>
<dbReference type="OrthoDB" id="2635829at2759"/>
<gene>
    <name evidence="1" type="ORF">NLJ89_g11112</name>
</gene>
<proteinExistence type="predicted"/>
<organism evidence="1 2">
    <name type="scientific">Agrocybe chaxingu</name>
    <dbReference type="NCBI Taxonomy" id="84603"/>
    <lineage>
        <taxon>Eukaryota</taxon>
        <taxon>Fungi</taxon>
        <taxon>Dikarya</taxon>
        <taxon>Basidiomycota</taxon>
        <taxon>Agaricomycotina</taxon>
        <taxon>Agaricomycetes</taxon>
        <taxon>Agaricomycetidae</taxon>
        <taxon>Agaricales</taxon>
        <taxon>Agaricineae</taxon>
        <taxon>Strophariaceae</taxon>
        <taxon>Agrocybe</taxon>
    </lineage>
</organism>
<sequence>MLLTPISARHHVKNLAKMAKALTATSWIVHLNQSDFASDFELSQRIYSKLAYSHPVILKGCTYKPVDLTIEDLTKKLGLSMGQLYCVHVPYSAKQVDDYSYLHVSMDLEMFINGVSDNSCIQCILDCPTLDGSRPSLIK</sequence>
<keyword evidence="2" id="KW-1185">Reference proteome</keyword>
<name>A0A9W8MPN3_9AGAR</name>
<dbReference type="Proteomes" id="UP001148786">
    <property type="component" value="Unassembled WGS sequence"/>
</dbReference>